<keyword evidence="2" id="KW-0812">Transmembrane</keyword>
<protein>
    <submittedName>
        <fullName evidence="3">Uncharacterized protein</fullName>
    </submittedName>
</protein>
<dbReference type="EMBL" id="HBIR01051696">
    <property type="protein sequence ID" value="CAE0587502.1"/>
    <property type="molecule type" value="Transcribed_RNA"/>
</dbReference>
<dbReference type="AlphaFoldDB" id="A0A7S3TKT7"/>
<feature type="region of interest" description="Disordered" evidence="1">
    <location>
        <begin position="1"/>
        <end position="50"/>
    </location>
</feature>
<evidence type="ECO:0000256" key="1">
    <source>
        <dbReference type="SAM" id="MobiDB-lite"/>
    </source>
</evidence>
<keyword evidence="2" id="KW-0472">Membrane</keyword>
<feature type="transmembrane region" description="Helical" evidence="2">
    <location>
        <begin position="90"/>
        <end position="110"/>
    </location>
</feature>
<sequence length="251" mass="26964">MSSARPSQWSNPPSTSPPRSRSRSRSTLSPWPPSRWSTATSSRCSAPPPGLAPSIEVRGIVRLPPSLPTGSGSGSLDRAVAVMLKQHRPLFRLSALTMVAVVAAAISIAWLKMETIWALVATAVFVGCFVAIAATLSRLDRVMNLGHMIHGDAHVDVHNERGDQIDLARLDANDGHVIQRQSTFSPFQSTFLPSSRQPFEASCAPSGHSGSSEYRPPALPGGRPVRAANWNAQLHAWQAVGPHEELPPSRP</sequence>
<organism evidence="3">
    <name type="scientific">Emiliania huxleyi</name>
    <name type="common">Coccolithophore</name>
    <name type="synonym">Pontosphaera huxleyi</name>
    <dbReference type="NCBI Taxonomy" id="2903"/>
    <lineage>
        <taxon>Eukaryota</taxon>
        <taxon>Haptista</taxon>
        <taxon>Haptophyta</taxon>
        <taxon>Prymnesiophyceae</taxon>
        <taxon>Isochrysidales</taxon>
        <taxon>Noelaerhabdaceae</taxon>
        <taxon>Emiliania</taxon>
    </lineage>
</organism>
<accession>A0A7S3TKT7</accession>
<evidence type="ECO:0000256" key="2">
    <source>
        <dbReference type="SAM" id="Phobius"/>
    </source>
</evidence>
<reference evidence="3" key="1">
    <citation type="submission" date="2021-01" db="EMBL/GenBank/DDBJ databases">
        <authorList>
            <person name="Corre E."/>
            <person name="Pelletier E."/>
            <person name="Niang G."/>
            <person name="Scheremetjew M."/>
            <person name="Finn R."/>
            <person name="Kale V."/>
            <person name="Holt S."/>
            <person name="Cochrane G."/>
            <person name="Meng A."/>
            <person name="Brown T."/>
            <person name="Cohen L."/>
        </authorList>
    </citation>
    <scope>NUCLEOTIDE SEQUENCE</scope>
    <source>
        <strain evidence="3">379</strain>
    </source>
</reference>
<keyword evidence="2" id="KW-1133">Transmembrane helix</keyword>
<feature type="transmembrane region" description="Helical" evidence="2">
    <location>
        <begin position="116"/>
        <end position="136"/>
    </location>
</feature>
<name>A0A7S3TKT7_EMIHU</name>
<evidence type="ECO:0000313" key="3">
    <source>
        <dbReference type="EMBL" id="CAE0587502.1"/>
    </source>
</evidence>
<proteinExistence type="predicted"/>
<feature type="compositionally biased region" description="Low complexity" evidence="1">
    <location>
        <begin position="9"/>
        <end position="38"/>
    </location>
</feature>
<gene>
    <name evidence="3" type="ORF">EHUX00137_LOCUS40337</name>
</gene>
<feature type="region of interest" description="Disordered" evidence="1">
    <location>
        <begin position="192"/>
        <end position="227"/>
    </location>
</feature>